<feature type="region of interest" description="Disordered" evidence="1">
    <location>
        <begin position="256"/>
        <end position="275"/>
    </location>
</feature>
<reference evidence="2 3" key="1">
    <citation type="submission" date="2016-08" db="EMBL/GenBank/DDBJ databases">
        <title>Genomes of anaerobic fungi encode conserved fungal cellulosomes for biomass hydrolysis.</title>
        <authorList>
            <consortium name="DOE Joint Genome Institute"/>
            <person name="Haitjema C.H."/>
            <person name="Gilmore S.P."/>
            <person name="Henske J.K."/>
            <person name="Solomon K.V."/>
            <person name="De Groot R."/>
            <person name="Kuo A."/>
            <person name="Mondo S.J."/>
            <person name="Salamov A.A."/>
            <person name="Labutti K."/>
            <person name="Zhao Z."/>
            <person name="Chiniquy J."/>
            <person name="Barry K."/>
            <person name="Brewer H.M."/>
            <person name="Purvine S.O."/>
            <person name="Wright A.T."/>
            <person name="Boxma B."/>
            <person name="Van Alen T."/>
            <person name="Hackstein J.H."/>
            <person name="Baker S.E."/>
            <person name="Grigoriev I.V."/>
            <person name="O'Malley M.A."/>
        </authorList>
    </citation>
    <scope>NUCLEOTIDE SEQUENCE [LARGE SCALE GENOMIC DNA]</scope>
    <source>
        <strain evidence="3">finn</strain>
    </source>
</reference>
<organism evidence="2 3">
    <name type="scientific">Piromyces finnis</name>
    <dbReference type="NCBI Taxonomy" id="1754191"/>
    <lineage>
        <taxon>Eukaryota</taxon>
        <taxon>Fungi</taxon>
        <taxon>Fungi incertae sedis</taxon>
        <taxon>Chytridiomycota</taxon>
        <taxon>Chytridiomycota incertae sedis</taxon>
        <taxon>Neocallimastigomycetes</taxon>
        <taxon>Neocallimastigales</taxon>
        <taxon>Neocallimastigaceae</taxon>
        <taxon>Piromyces</taxon>
    </lineage>
</organism>
<feature type="non-terminal residue" evidence="2">
    <location>
        <position position="435"/>
    </location>
</feature>
<dbReference type="OrthoDB" id="2157589at2759"/>
<dbReference type="EMBL" id="MCFH01000010">
    <property type="protein sequence ID" value="ORX54683.1"/>
    <property type="molecule type" value="Genomic_DNA"/>
</dbReference>
<proteinExistence type="predicted"/>
<feature type="compositionally biased region" description="Acidic residues" evidence="1">
    <location>
        <begin position="168"/>
        <end position="185"/>
    </location>
</feature>
<keyword evidence="3" id="KW-1185">Reference proteome</keyword>
<feature type="region of interest" description="Disordered" evidence="1">
    <location>
        <begin position="168"/>
        <end position="203"/>
    </location>
</feature>
<protein>
    <submittedName>
        <fullName evidence="2">Uncharacterized protein</fullName>
    </submittedName>
</protein>
<evidence type="ECO:0000256" key="1">
    <source>
        <dbReference type="SAM" id="MobiDB-lite"/>
    </source>
</evidence>
<reference evidence="2 3" key="2">
    <citation type="submission" date="2016-08" db="EMBL/GenBank/DDBJ databases">
        <title>Pervasive Adenine N6-methylation of Active Genes in Fungi.</title>
        <authorList>
            <consortium name="DOE Joint Genome Institute"/>
            <person name="Mondo S.J."/>
            <person name="Dannebaum R.O."/>
            <person name="Kuo R.C."/>
            <person name="Labutti K."/>
            <person name="Haridas S."/>
            <person name="Kuo A."/>
            <person name="Salamov A."/>
            <person name="Ahrendt S.R."/>
            <person name="Lipzen A."/>
            <person name="Sullivan W."/>
            <person name="Andreopoulos W.B."/>
            <person name="Clum A."/>
            <person name="Lindquist E."/>
            <person name="Daum C."/>
            <person name="Ramamoorthy G.K."/>
            <person name="Gryganskyi A."/>
            <person name="Culley D."/>
            <person name="Magnuson J.K."/>
            <person name="James T.Y."/>
            <person name="O'Malley M.A."/>
            <person name="Stajich J.E."/>
            <person name="Spatafora J.W."/>
            <person name="Visel A."/>
            <person name="Grigoriev I.V."/>
        </authorList>
    </citation>
    <scope>NUCLEOTIDE SEQUENCE [LARGE SCALE GENOMIC DNA]</scope>
    <source>
        <strain evidence="3">finn</strain>
    </source>
</reference>
<feature type="compositionally biased region" description="Polar residues" evidence="1">
    <location>
        <begin position="256"/>
        <end position="271"/>
    </location>
</feature>
<dbReference type="AlphaFoldDB" id="A0A1Y1VEZ1"/>
<feature type="region of interest" description="Disordered" evidence="1">
    <location>
        <begin position="338"/>
        <end position="367"/>
    </location>
</feature>
<feature type="compositionally biased region" description="Basic and acidic residues" evidence="1">
    <location>
        <begin position="342"/>
        <end position="358"/>
    </location>
</feature>
<comment type="caution">
    <text evidence="2">The sequence shown here is derived from an EMBL/GenBank/DDBJ whole genome shotgun (WGS) entry which is preliminary data.</text>
</comment>
<evidence type="ECO:0000313" key="3">
    <source>
        <dbReference type="Proteomes" id="UP000193719"/>
    </source>
</evidence>
<dbReference type="Proteomes" id="UP000193719">
    <property type="component" value="Unassembled WGS sequence"/>
</dbReference>
<name>A0A1Y1VEZ1_9FUNG</name>
<gene>
    <name evidence="2" type="ORF">BCR36DRAFT_321885</name>
</gene>
<accession>A0A1Y1VEZ1</accession>
<feature type="compositionally biased region" description="Low complexity" evidence="1">
    <location>
        <begin position="191"/>
        <end position="203"/>
    </location>
</feature>
<sequence>MLGPSAEESEMLVMEHLHYLERLAKFSLDLNIYNIPIVQETFQKLVSITGTRRFFQRAEAFERFLSMLSRRTLNPNYYLNRQHFEEINAYNNSNVYGYANYNQEYANRVQAVNFENVNAYYREYNQRLLNGNILSMNNMNRYYQQTYYNQRDILQNNGLDDIDEEESVEEEEEEIENDETIEQDENITNHSFNSENSSPIISNSSSLREDYTLYAPSAHYRRRRSRAPSYESYINRIHYPDFRRVQSSLSEISTSVPQNMDTKNNDTLYPENNSETTNNIISNITTFDNNNNNKSIENIHNDSTNDSLQMNKELKYNTLSYRNINMKLYDNLNILTPPSVDNDAKIKKEKESGDEKMNNKSSQDTNITNSESQSILIIPNVELESFDKKYHNIPKEEINNLKDSSKNNTINKKSENCINIKAEDYQTKTIYNKDN</sequence>
<evidence type="ECO:0000313" key="2">
    <source>
        <dbReference type="EMBL" id="ORX54683.1"/>
    </source>
</evidence>